<dbReference type="RefSeq" id="WP_167194928.1">
    <property type="nucleotide sequence ID" value="NZ_JAAORB010000009.1"/>
</dbReference>
<accession>A0A967BCV1</accession>
<comment type="caution">
    <text evidence="2">The sequence shown here is derived from an EMBL/GenBank/DDBJ whole genome shotgun (WGS) entry which is preliminary data.</text>
</comment>
<dbReference type="Proteomes" id="UP000639775">
    <property type="component" value="Unassembled WGS sequence"/>
</dbReference>
<dbReference type="EMBL" id="JAAORB010000009">
    <property type="protein sequence ID" value="NHQ74200.1"/>
    <property type="molecule type" value="Genomic_DNA"/>
</dbReference>
<organism evidence="2 3">
    <name type="scientific">Roseovarius gahaiensis</name>
    <dbReference type="NCBI Taxonomy" id="2716691"/>
    <lineage>
        <taxon>Bacteria</taxon>
        <taxon>Pseudomonadati</taxon>
        <taxon>Pseudomonadota</taxon>
        <taxon>Alphaproteobacteria</taxon>
        <taxon>Rhodobacterales</taxon>
        <taxon>Roseobacteraceae</taxon>
        <taxon>Roseovarius</taxon>
    </lineage>
</organism>
<feature type="compositionally biased region" description="Basic and acidic residues" evidence="1">
    <location>
        <begin position="47"/>
        <end position="63"/>
    </location>
</feature>
<name>A0A967BCV1_9RHOB</name>
<sequence>MFEVGSACEALWREEQKQAIDAKKDQLFNKASELRHLWQRPRLLPLSERKQRRQSEDAQNHTDDIEEELAFLKGNHNSDGPISRLVTLSAKPPRGTEKKIKNQIANVSGFKPKQVEYLWRAFRKQGFD</sequence>
<protein>
    <submittedName>
        <fullName evidence="2">Uncharacterized protein</fullName>
    </submittedName>
</protein>
<dbReference type="AlphaFoldDB" id="A0A967BCV1"/>
<evidence type="ECO:0000313" key="2">
    <source>
        <dbReference type="EMBL" id="NHQ74200.1"/>
    </source>
</evidence>
<evidence type="ECO:0000313" key="3">
    <source>
        <dbReference type="Proteomes" id="UP000639775"/>
    </source>
</evidence>
<evidence type="ECO:0000256" key="1">
    <source>
        <dbReference type="SAM" id="MobiDB-lite"/>
    </source>
</evidence>
<gene>
    <name evidence="2" type="ORF">HAT86_06940</name>
</gene>
<keyword evidence="3" id="KW-1185">Reference proteome</keyword>
<feature type="region of interest" description="Disordered" evidence="1">
    <location>
        <begin position="45"/>
        <end position="64"/>
    </location>
</feature>
<reference evidence="2" key="1">
    <citation type="submission" date="2020-03" db="EMBL/GenBank/DDBJ databases">
        <title>Roseovarius gahaiensis sp. nov., isolated from Gahai Saline Lake, China.</title>
        <authorList>
            <person name="Sun X."/>
        </authorList>
    </citation>
    <scope>NUCLEOTIDE SEQUENCE</scope>
    <source>
        <strain evidence="2">GH877</strain>
    </source>
</reference>
<proteinExistence type="predicted"/>